<feature type="domain" description="Aminoacyl-transfer RNA synthetases class-II family profile" evidence="18">
    <location>
        <begin position="170"/>
        <end position="397"/>
    </location>
</feature>
<feature type="site" description="Important for serine binding" evidence="15">
    <location>
        <position position="372"/>
    </location>
</feature>
<dbReference type="NCBIfam" id="TIGR00414">
    <property type="entry name" value="serS"/>
    <property type="match status" value="1"/>
</dbReference>
<feature type="binding site" evidence="16">
    <location>
        <begin position="250"/>
        <end position="252"/>
    </location>
    <ligand>
        <name>ATP</name>
        <dbReference type="ChEBI" id="CHEBI:30616"/>
    </ligand>
</feature>
<feature type="binding site" evidence="16">
    <location>
        <begin position="266"/>
        <end position="269"/>
    </location>
    <ligand>
        <name>ATP</name>
        <dbReference type="ChEBI" id="CHEBI:30616"/>
    </ligand>
</feature>
<evidence type="ECO:0000256" key="6">
    <source>
        <dbReference type="ARBA" id="ARBA00022598"/>
    </source>
</evidence>
<dbReference type="CDD" id="cd00770">
    <property type="entry name" value="SerRS_core"/>
    <property type="match status" value="1"/>
</dbReference>
<accession>A0A1G2CNP9</accession>
<feature type="binding site" evidence="15">
    <location>
        <position position="370"/>
    </location>
    <ligand>
        <name>L-serine</name>
        <dbReference type="ChEBI" id="CHEBI:33384"/>
    </ligand>
</feature>
<dbReference type="GO" id="GO:0004828">
    <property type="term" value="F:serine-tRNA ligase activity"/>
    <property type="evidence" value="ECO:0007669"/>
    <property type="project" value="UniProtKB-UniRule"/>
</dbReference>
<dbReference type="InterPro" id="IPR002317">
    <property type="entry name" value="Ser-tRNA-ligase_type_1"/>
</dbReference>
<keyword evidence="6 19" id="KW-0436">Ligase</keyword>
<reference evidence="19 20" key="1">
    <citation type="journal article" date="2016" name="Nat. Commun.">
        <title>Thousands of microbial genomes shed light on interconnected biogeochemical processes in an aquifer system.</title>
        <authorList>
            <person name="Anantharaman K."/>
            <person name="Brown C.T."/>
            <person name="Hug L.A."/>
            <person name="Sharon I."/>
            <person name="Castelle C.J."/>
            <person name="Probst A.J."/>
            <person name="Thomas B.C."/>
            <person name="Singh A."/>
            <person name="Wilkins M.J."/>
            <person name="Karaoz U."/>
            <person name="Brodie E.L."/>
            <person name="Williams K.H."/>
            <person name="Hubbard S.S."/>
            <person name="Banfield J.F."/>
        </authorList>
    </citation>
    <scope>NUCLEOTIDE SEQUENCE [LARGE SCALE GENOMIC DNA]</scope>
</reference>
<feature type="coiled-coil region" evidence="17">
    <location>
        <begin position="57"/>
        <end position="91"/>
    </location>
</feature>
<dbReference type="EC" id="6.1.1.11" evidence="4 14"/>
<name>A0A1G2CNP9_9BACT</name>
<keyword evidence="7" id="KW-0547">Nucleotide-binding</keyword>
<dbReference type="Gene3D" id="1.10.287.40">
    <property type="entry name" value="Serine-tRNA synthetase, tRNA binding domain"/>
    <property type="match status" value="1"/>
</dbReference>
<dbReference type="PRINTS" id="PR00981">
    <property type="entry name" value="TRNASYNTHSER"/>
</dbReference>
<evidence type="ECO:0000256" key="8">
    <source>
        <dbReference type="ARBA" id="ARBA00022840"/>
    </source>
</evidence>
<evidence type="ECO:0000256" key="14">
    <source>
        <dbReference type="NCBIfam" id="TIGR00414"/>
    </source>
</evidence>
<evidence type="ECO:0000256" key="10">
    <source>
        <dbReference type="ARBA" id="ARBA00023146"/>
    </source>
</evidence>
<comment type="subcellular location">
    <subcellularLocation>
        <location evidence="1">Cytoplasm</location>
    </subcellularLocation>
</comment>
<evidence type="ECO:0000256" key="1">
    <source>
        <dbReference type="ARBA" id="ARBA00004496"/>
    </source>
</evidence>
<feature type="binding site" evidence="15">
    <location>
        <position position="273"/>
    </location>
    <ligand>
        <name>L-serine</name>
        <dbReference type="ChEBI" id="CHEBI:33384"/>
    </ligand>
</feature>
<dbReference type="SUPFAM" id="SSF46589">
    <property type="entry name" value="tRNA-binding arm"/>
    <property type="match status" value="1"/>
</dbReference>
<keyword evidence="8 16" id="KW-0067">ATP-binding</keyword>
<dbReference type="PANTHER" id="PTHR43697">
    <property type="entry name" value="SERYL-TRNA SYNTHETASE"/>
    <property type="match status" value="1"/>
</dbReference>
<keyword evidence="9" id="KW-0648">Protein biosynthesis</keyword>
<dbReference type="InterPro" id="IPR002314">
    <property type="entry name" value="aa-tRNA-synt_IIb"/>
</dbReference>
<dbReference type="InterPro" id="IPR045864">
    <property type="entry name" value="aa-tRNA-synth_II/BPL/LPL"/>
</dbReference>
<keyword evidence="5" id="KW-0963">Cytoplasm</keyword>
<sequence length="412" mass="46798">MLDINIIRENPDLVREKISLKGADVSIVDDFLALDKKWRTLVAERDEKKSKQKTLGEEKKIEEAKKIKIEIQYLEEEERNINKKRQELLLKIPNLPDDSALAGQSEKDNSVVKEVGEKPQFDFEPKDHMELGVSLNLINTEIAAKVAGARFGYLLNEAALMEFGLITLAMKEAVKEGFTPVVPPVMAKSEIMREMGKGKFLEEGEAFYLPADDLYLVGSAEHTIGPLHMGDILKEEVLPKRYIGFSTAFRREAGSYGKDTKGILRVHQFDKVEMFSFSDPKFSKEEHAFLLSMQERFISLLKLPYRVVEVCTGDMTFGDARQFDVEIWIPSQKTYRETNSCSNTTDYQARGINARLRRKNGEIEFLHMLNATGIAIGRILIAIMENFQTKEGNIKVPEVLQPYVGKELIGNN</sequence>
<dbReference type="PROSITE" id="PS50862">
    <property type="entry name" value="AA_TRNA_LIGASE_II"/>
    <property type="match status" value="1"/>
</dbReference>
<dbReference type="PIRSF" id="PIRSF001529">
    <property type="entry name" value="Ser-tRNA-synth_IIa"/>
    <property type="match status" value="1"/>
</dbReference>
<dbReference type="Proteomes" id="UP000177246">
    <property type="component" value="Unassembled WGS sequence"/>
</dbReference>
<keyword evidence="17" id="KW-0175">Coiled coil</keyword>
<dbReference type="InterPro" id="IPR033729">
    <property type="entry name" value="SerRS_core"/>
</dbReference>
<evidence type="ECO:0000256" key="3">
    <source>
        <dbReference type="ARBA" id="ARBA00010728"/>
    </source>
</evidence>
<keyword evidence="10" id="KW-0030">Aminoacyl-tRNA synthetase</keyword>
<proteinExistence type="inferred from homology"/>
<evidence type="ECO:0000313" key="19">
    <source>
        <dbReference type="EMBL" id="OGZ03013.1"/>
    </source>
</evidence>
<evidence type="ECO:0000256" key="11">
    <source>
        <dbReference type="ARBA" id="ARBA00039158"/>
    </source>
</evidence>
<dbReference type="SUPFAM" id="SSF55681">
    <property type="entry name" value="Class II aaRS and biotin synthetases"/>
    <property type="match status" value="1"/>
</dbReference>
<protein>
    <recommendedName>
        <fullName evidence="11 14">Serine--tRNA ligase</fullName>
        <ecNumber evidence="4 14">6.1.1.11</ecNumber>
    </recommendedName>
</protein>
<comment type="catalytic activity">
    <reaction evidence="13">
        <text>tRNA(Ser) + L-serine + ATP = L-seryl-tRNA(Ser) + AMP + diphosphate + H(+)</text>
        <dbReference type="Rhea" id="RHEA:12292"/>
        <dbReference type="Rhea" id="RHEA-COMP:9669"/>
        <dbReference type="Rhea" id="RHEA-COMP:9703"/>
        <dbReference type="ChEBI" id="CHEBI:15378"/>
        <dbReference type="ChEBI" id="CHEBI:30616"/>
        <dbReference type="ChEBI" id="CHEBI:33019"/>
        <dbReference type="ChEBI" id="CHEBI:33384"/>
        <dbReference type="ChEBI" id="CHEBI:78442"/>
        <dbReference type="ChEBI" id="CHEBI:78533"/>
        <dbReference type="ChEBI" id="CHEBI:456215"/>
        <dbReference type="EC" id="6.1.1.11"/>
    </reaction>
</comment>
<gene>
    <name evidence="19" type="ORF">A2430_00690</name>
</gene>
<dbReference type="InterPro" id="IPR042103">
    <property type="entry name" value="SerRS_1_N_sf"/>
</dbReference>
<dbReference type="InterPro" id="IPR010978">
    <property type="entry name" value="tRNA-bd_arm"/>
</dbReference>
<evidence type="ECO:0000256" key="4">
    <source>
        <dbReference type="ARBA" id="ARBA00012840"/>
    </source>
</evidence>
<dbReference type="GO" id="GO:0006434">
    <property type="term" value="P:seryl-tRNA aminoacylation"/>
    <property type="evidence" value="ECO:0007669"/>
    <property type="project" value="UniProtKB-UniRule"/>
</dbReference>
<evidence type="ECO:0000256" key="15">
    <source>
        <dbReference type="PIRSR" id="PIRSR001529-1"/>
    </source>
</evidence>
<comment type="catalytic activity">
    <reaction evidence="12">
        <text>tRNA(Sec) + L-serine + ATP = L-seryl-tRNA(Sec) + AMP + diphosphate + H(+)</text>
        <dbReference type="Rhea" id="RHEA:42580"/>
        <dbReference type="Rhea" id="RHEA-COMP:9742"/>
        <dbReference type="Rhea" id="RHEA-COMP:10128"/>
        <dbReference type="ChEBI" id="CHEBI:15378"/>
        <dbReference type="ChEBI" id="CHEBI:30616"/>
        <dbReference type="ChEBI" id="CHEBI:33019"/>
        <dbReference type="ChEBI" id="CHEBI:33384"/>
        <dbReference type="ChEBI" id="CHEBI:78442"/>
        <dbReference type="ChEBI" id="CHEBI:78533"/>
        <dbReference type="ChEBI" id="CHEBI:456215"/>
        <dbReference type="EC" id="6.1.1.11"/>
    </reaction>
</comment>
<comment type="caution">
    <text evidence="19">The sequence shown here is derived from an EMBL/GenBank/DDBJ whole genome shotgun (WGS) entry which is preliminary data.</text>
</comment>
<evidence type="ECO:0000256" key="17">
    <source>
        <dbReference type="SAM" id="Coils"/>
    </source>
</evidence>
<evidence type="ECO:0000256" key="2">
    <source>
        <dbReference type="ARBA" id="ARBA00005045"/>
    </source>
</evidence>
<comment type="similarity">
    <text evidence="3">Belongs to the class-II aminoacyl-tRNA synthetase family. Type-1 seryl-tRNA synthetase subfamily.</text>
</comment>
<dbReference type="AlphaFoldDB" id="A0A1G2CNP9"/>
<dbReference type="InterPro" id="IPR006195">
    <property type="entry name" value="aa-tRNA-synth_II"/>
</dbReference>
<dbReference type="GO" id="GO:0005524">
    <property type="term" value="F:ATP binding"/>
    <property type="evidence" value="ECO:0007669"/>
    <property type="project" value="UniProtKB-KW"/>
</dbReference>
<feature type="binding site" evidence="16">
    <location>
        <begin position="337"/>
        <end position="340"/>
    </location>
    <ligand>
        <name>ATP</name>
        <dbReference type="ChEBI" id="CHEBI:30616"/>
    </ligand>
</feature>
<dbReference type="Pfam" id="PF00587">
    <property type="entry name" value="tRNA-synt_2b"/>
    <property type="match status" value="1"/>
</dbReference>
<dbReference type="Gene3D" id="3.30.930.10">
    <property type="entry name" value="Bira Bifunctional Protein, Domain 2"/>
    <property type="match status" value="1"/>
</dbReference>
<evidence type="ECO:0000256" key="5">
    <source>
        <dbReference type="ARBA" id="ARBA00022490"/>
    </source>
</evidence>
<evidence type="ECO:0000256" key="9">
    <source>
        <dbReference type="ARBA" id="ARBA00022917"/>
    </source>
</evidence>
<evidence type="ECO:0000313" key="20">
    <source>
        <dbReference type="Proteomes" id="UP000177246"/>
    </source>
</evidence>
<evidence type="ECO:0000259" key="18">
    <source>
        <dbReference type="PROSITE" id="PS50862"/>
    </source>
</evidence>
<dbReference type="PANTHER" id="PTHR43697:SF1">
    <property type="entry name" value="SERINE--TRNA LIGASE"/>
    <property type="match status" value="1"/>
</dbReference>
<evidence type="ECO:0000256" key="13">
    <source>
        <dbReference type="ARBA" id="ARBA00048823"/>
    </source>
</evidence>
<evidence type="ECO:0000256" key="12">
    <source>
        <dbReference type="ARBA" id="ARBA00047929"/>
    </source>
</evidence>
<dbReference type="InterPro" id="IPR015866">
    <property type="entry name" value="Ser-tRNA-synth_1_N"/>
</dbReference>
<organism evidence="19 20">
    <name type="scientific">Candidatus Liptonbacteria bacterium RIFOXYC1_FULL_36_8</name>
    <dbReference type="NCBI Taxonomy" id="1798655"/>
    <lineage>
        <taxon>Bacteria</taxon>
        <taxon>Candidatus Liptoniibacteriota</taxon>
    </lineage>
</organism>
<feature type="binding site" evidence="15">
    <location>
        <position position="250"/>
    </location>
    <ligand>
        <name>L-serine</name>
        <dbReference type="ChEBI" id="CHEBI:33384"/>
    </ligand>
</feature>
<dbReference type="Pfam" id="PF02403">
    <property type="entry name" value="Seryl_tRNA_N"/>
    <property type="match status" value="1"/>
</dbReference>
<dbReference type="GO" id="GO:0005737">
    <property type="term" value="C:cytoplasm"/>
    <property type="evidence" value="ECO:0007669"/>
    <property type="project" value="UniProtKB-SubCell"/>
</dbReference>
<dbReference type="EMBL" id="MHLF01000029">
    <property type="protein sequence ID" value="OGZ03013.1"/>
    <property type="molecule type" value="Genomic_DNA"/>
</dbReference>
<comment type="pathway">
    <text evidence="2">Aminoacyl-tRNA biosynthesis; selenocysteinyl-tRNA(Sec) biosynthesis; L-seryl-tRNA(Sec) from L-serine and tRNA(Sec): step 1/1.</text>
</comment>
<evidence type="ECO:0000256" key="7">
    <source>
        <dbReference type="ARBA" id="ARBA00022741"/>
    </source>
</evidence>
<evidence type="ECO:0000256" key="16">
    <source>
        <dbReference type="PIRSR" id="PIRSR001529-2"/>
    </source>
</evidence>